<name>A0A811NAR6_9POAL</name>
<evidence type="ECO:0000313" key="1">
    <source>
        <dbReference type="EMBL" id="CAD6220944.1"/>
    </source>
</evidence>
<dbReference type="OrthoDB" id="66881at2759"/>
<sequence length="63" mass="7044">MEKKRVVIIVGACVSGLTVCKDLLELDGRPTLFEADTVLGTELQTPRPMYQYSDFPWPESVTV</sequence>
<dbReference type="AlphaFoldDB" id="A0A811NAR6"/>
<reference evidence="1" key="1">
    <citation type="submission" date="2020-10" db="EMBL/GenBank/DDBJ databases">
        <authorList>
            <person name="Han B."/>
            <person name="Lu T."/>
            <person name="Zhao Q."/>
            <person name="Huang X."/>
            <person name="Zhao Y."/>
        </authorList>
    </citation>
    <scope>NUCLEOTIDE SEQUENCE</scope>
</reference>
<dbReference type="Gene3D" id="3.50.50.60">
    <property type="entry name" value="FAD/NAD(P)-binding domain"/>
    <property type="match status" value="1"/>
</dbReference>
<dbReference type="InterPro" id="IPR036188">
    <property type="entry name" value="FAD/NAD-bd_sf"/>
</dbReference>
<accession>A0A811NAR6</accession>
<evidence type="ECO:0000313" key="2">
    <source>
        <dbReference type="Proteomes" id="UP000604825"/>
    </source>
</evidence>
<protein>
    <submittedName>
        <fullName evidence="1">Uncharacterized protein</fullName>
    </submittedName>
</protein>
<gene>
    <name evidence="1" type="ORF">NCGR_LOCUS14357</name>
</gene>
<dbReference type="EMBL" id="CAJGYO010000003">
    <property type="protein sequence ID" value="CAD6220944.1"/>
    <property type="molecule type" value="Genomic_DNA"/>
</dbReference>
<keyword evidence="2" id="KW-1185">Reference proteome</keyword>
<proteinExistence type="predicted"/>
<dbReference type="Proteomes" id="UP000604825">
    <property type="component" value="Unassembled WGS sequence"/>
</dbReference>
<organism evidence="1 2">
    <name type="scientific">Miscanthus lutarioriparius</name>
    <dbReference type="NCBI Taxonomy" id="422564"/>
    <lineage>
        <taxon>Eukaryota</taxon>
        <taxon>Viridiplantae</taxon>
        <taxon>Streptophyta</taxon>
        <taxon>Embryophyta</taxon>
        <taxon>Tracheophyta</taxon>
        <taxon>Spermatophyta</taxon>
        <taxon>Magnoliopsida</taxon>
        <taxon>Liliopsida</taxon>
        <taxon>Poales</taxon>
        <taxon>Poaceae</taxon>
        <taxon>PACMAD clade</taxon>
        <taxon>Panicoideae</taxon>
        <taxon>Andropogonodae</taxon>
        <taxon>Andropogoneae</taxon>
        <taxon>Saccharinae</taxon>
        <taxon>Miscanthus</taxon>
    </lineage>
</organism>
<comment type="caution">
    <text evidence="1">The sequence shown here is derived from an EMBL/GenBank/DDBJ whole genome shotgun (WGS) entry which is preliminary data.</text>
</comment>
<dbReference type="SUPFAM" id="SSF51905">
    <property type="entry name" value="FAD/NAD(P)-binding domain"/>
    <property type="match status" value="1"/>
</dbReference>